<organism evidence="2 3">
    <name type="scientific">Phanerochaete carnosa (strain HHB-10118-sp)</name>
    <name type="common">White-rot fungus</name>
    <name type="synonym">Peniophora carnosa</name>
    <dbReference type="NCBI Taxonomy" id="650164"/>
    <lineage>
        <taxon>Eukaryota</taxon>
        <taxon>Fungi</taxon>
        <taxon>Dikarya</taxon>
        <taxon>Basidiomycota</taxon>
        <taxon>Agaricomycotina</taxon>
        <taxon>Agaricomycetes</taxon>
        <taxon>Polyporales</taxon>
        <taxon>Phanerochaetaceae</taxon>
        <taxon>Phanerochaete</taxon>
    </lineage>
</organism>
<reference evidence="2 3" key="1">
    <citation type="journal article" date="2012" name="BMC Genomics">
        <title>Comparative genomics of the white-rot fungi, Phanerochaete carnosa and P. chrysosporium, to elucidate the genetic basis of the distinct wood types they colonize.</title>
        <authorList>
            <person name="Suzuki H."/>
            <person name="MacDonald J."/>
            <person name="Syed K."/>
            <person name="Salamov A."/>
            <person name="Hori C."/>
            <person name="Aerts A."/>
            <person name="Henrissat B."/>
            <person name="Wiebenga A."/>
            <person name="vanKuyk P.A."/>
            <person name="Barry K."/>
            <person name="Lindquist E."/>
            <person name="LaButti K."/>
            <person name="Lapidus A."/>
            <person name="Lucas S."/>
            <person name="Coutinho P."/>
            <person name="Gong Y."/>
            <person name="Samejima M."/>
            <person name="Mahadevan R."/>
            <person name="Abou-Zaid M."/>
            <person name="de Vries R.P."/>
            <person name="Igarashi K."/>
            <person name="Yadav J.S."/>
            <person name="Grigoriev I.V."/>
            <person name="Master E.R."/>
        </authorList>
    </citation>
    <scope>NUCLEOTIDE SEQUENCE [LARGE SCALE GENOMIC DNA]</scope>
    <source>
        <strain evidence="2 3">HHB-10118-sp</strain>
    </source>
</reference>
<feature type="region of interest" description="Disordered" evidence="1">
    <location>
        <begin position="79"/>
        <end position="103"/>
    </location>
</feature>
<dbReference type="Proteomes" id="UP000008370">
    <property type="component" value="Unassembled WGS sequence"/>
</dbReference>
<feature type="compositionally biased region" description="Acidic residues" evidence="1">
    <location>
        <begin position="84"/>
        <end position="97"/>
    </location>
</feature>
<dbReference type="InParanoid" id="K5VCY4"/>
<protein>
    <recommendedName>
        <fullName evidence="4">F-box domain-containing protein</fullName>
    </recommendedName>
</protein>
<dbReference type="RefSeq" id="XP_007402483.1">
    <property type="nucleotide sequence ID" value="XM_007402421.1"/>
</dbReference>
<dbReference type="OrthoDB" id="3188866at2759"/>
<dbReference type="EMBL" id="JH930617">
    <property type="protein sequence ID" value="EKM48963.1"/>
    <property type="molecule type" value="Genomic_DNA"/>
</dbReference>
<accession>K5VCY4</accession>
<dbReference type="HOGENOM" id="CLU_038175_1_0_1"/>
<evidence type="ECO:0000256" key="1">
    <source>
        <dbReference type="SAM" id="MobiDB-lite"/>
    </source>
</evidence>
<evidence type="ECO:0008006" key="4">
    <source>
        <dbReference type="Google" id="ProtNLM"/>
    </source>
</evidence>
<evidence type="ECO:0000313" key="3">
    <source>
        <dbReference type="Proteomes" id="UP000008370"/>
    </source>
</evidence>
<dbReference type="STRING" id="650164.K5VCY4"/>
<dbReference type="AlphaFoldDB" id="K5VCY4"/>
<dbReference type="GeneID" id="18919256"/>
<evidence type="ECO:0000313" key="2">
    <source>
        <dbReference type="EMBL" id="EKM48963.1"/>
    </source>
</evidence>
<name>K5VCY4_PHACS</name>
<sequence length="297" mass="33507">MELSREVYSLIVKNVATRADLLALCFVSRRFRHEAQRALYNTLQLRGYTRIMAVCRLLNTTPRLSLLVEALSLFLADERPCGSDSEDEEENDSESEDPPAGPPHGFWEAVAAALRKLDRLRFLSVYFEQVQETAQAWILSGSKFQLQTFHCDFDWDQHLVSFLHSQSGIVDLYLADYRKDIVLDVLGPGPNPLPALLTMSQLAILECTFSEAAVALVPGRPVMRVKTCFSRSGEDEKRAEMRELLSKLKASHRSLCALDLADESYTEDFSLEFLALMSSTFSCLSELRYLGTLVLPI</sequence>
<keyword evidence="3" id="KW-1185">Reference proteome</keyword>
<feature type="non-terminal residue" evidence="2">
    <location>
        <position position="297"/>
    </location>
</feature>
<gene>
    <name evidence="2" type="ORF">PHACADRAFT_265947</name>
</gene>
<dbReference type="KEGG" id="pco:PHACADRAFT_265947"/>
<proteinExistence type="predicted"/>